<dbReference type="EMBL" id="LFOE01000001">
    <property type="protein sequence ID" value="OBY33413.1"/>
    <property type="molecule type" value="Genomic_DNA"/>
</dbReference>
<proteinExistence type="predicted"/>
<evidence type="ECO:0000313" key="2">
    <source>
        <dbReference type="Proteomes" id="UP000092668"/>
    </source>
</evidence>
<name>A0A1B8SL48_9MYCO</name>
<accession>A0A1B8SL48</accession>
<sequence>MAERMPLTGQITMALAQLRSARQQGELERELFWDNRLDHLLRIYAQLHPQGSGAGSSTERV</sequence>
<dbReference type="Proteomes" id="UP000092668">
    <property type="component" value="Unassembled WGS sequence"/>
</dbReference>
<gene>
    <name evidence="1" type="ORF">ACT18_00155</name>
</gene>
<dbReference type="RefSeq" id="WP_065286669.1">
    <property type="nucleotide sequence ID" value="NZ_LFOE01000001.1"/>
</dbReference>
<evidence type="ECO:0000313" key="1">
    <source>
        <dbReference type="EMBL" id="OBY33413.1"/>
    </source>
</evidence>
<comment type="caution">
    <text evidence="1">The sequence shown here is derived from an EMBL/GenBank/DDBJ whole genome shotgun (WGS) entry which is preliminary data.</text>
</comment>
<keyword evidence="2" id="KW-1185">Reference proteome</keyword>
<organism evidence="1 2">
    <name type="scientific">Mycolicibacter kumamotonensis</name>
    <dbReference type="NCBI Taxonomy" id="354243"/>
    <lineage>
        <taxon>Bacteria</taxon>
        <taxon>Bacillati</taxon>
        <taxon>Actinomycetota</taxon>
        <taxon>Actinomycetes</taxon>
        <taxon>Mycobacteriales</taxon>
        <taxon>Mycobacteriaceae</taxon>
        <taxon>Mycolicibacter</taxon>
    </lineage>
</organism>
<dbReference type="AlphaFoldDB" id="A0A1B8SL48"/>
<reference evidence="1 2" key="1">
    <citation type="submission" date="2015-06" db="EMBL/GenBank/DDBJ databases">
        <title>Genome sequence of Mycobacterium kumamotonense strain Roo.</title>
        <authorList>
            <person name="Greninger A.L."/>
            <person name="Cunningham G."/>
            <person name="Miller S."/>
        </authorList>
    </citation>
    <scope>NUCLEOTIDE SEQUENCE [LARGE SCALE GENOMIC DNA]</scope>
    <source>
        <strain evidence="1 2">Roo</strain>
    </source>
</reference>
<protein>
    <submittedName>
        <fullName evidence="1">Uncharacterized protein</fullName>
    </submittedName>
</protein>